<evidence type="ECO:0000313" key="1">
    <source>
        <dbReference type="EMBL" id="CAJ2676639.1"/>
    </source>
</evidence>
<evidence type="ECO:0000313" key="2">
    <source>
        <dbReference type="Proteomes" id="UP001177021"/>
    </source>
</evidence>
<dbReference type="Proteomes" id="UP001177021">
    <property type="component" value="Unassembled WGS sequence"/>
</dbReference>
<dbReference type="EMBL" id="CASHSV030000823">
    <property type="protein sequence ID" value="CAJ2676639.1"/>
    <property type="molecule type" value="Genomic_DNA"/>
</dbReference>
<organism evidence="1 2">
    <name type="scientific">Trifolium pratense</name>
    <name type="common">Red clover</name>
    <dbReference type="NCBI Taxonomy" id="57577"/>
    <lineage>
        <taxon>Eukaryota</taxon>
        <taxon>Viridiplantae</taxon>
        <taxon>Streptophyta</taxon>
        <taxon>Embryophyta</taxon>
        <taxon>Tracheophyta</taxon>
        <taxon>Spermatophyta</taxon>
        <taxon>Magnoliopsida</taxon>
        <taxon>eudicotyledons</taxon>
        <taxon>Gunneridae</taxon>
        <taxon>Pentapetalae</taxon>
        <taxon>rosids</taxon>
        <taxon>fabids</taxon>
        <taxon>Fabales</taxon>
        <taxon>Fabaceae</taxon>
        <taxon>Papilionoideae</taxon>
        <taxon>50 kb inversion clade</taxon>
        <taxon>NPAAA clade</taxon>
        <taxon>Hologalegina</taxon>
        <taxon>IRL clade</taxon>
        <taxon>Trifolieae</taxon>
        <taxon>Trifolium</taxon>
    </lineage>
</organism>
<gene>
    <name evidence="1" type="ORF">MILVUS5_LOCUS39332</name>
</gene>
<keyword evidence="2" id="KW-1185">Reference proteome</keyword>
<accession>A0ACB0M460</accession>
<name>A0ACB0M460_TRIPR</name>
<sequence>MTVLLELTVLSTEGLNNYTSCLNPTIRPFITLTKFPLTTTTTPIMARDNNMFRIPLDPTFFHNASSYLYLQIFTKRRIMGQTQLGWCFIPASDIALLRPGSVQYLSYRLRERDGTRGQVIINISVRLEITTLLSSNMDSCNTVIGIPMRAVRRT</sequence>
<proteinExistence type="predicted"/>
<comment type="caution">
    <text evidence="1">The sequence shown here is derived from an EMBL/GenBank/DDBJ whole genome shotgun (WGS) entry which is preliminary data.</text>
</comment>
<reference evidence="1" key="1">
    <citation type="submission" date="2023-10" db="EMBL/GenBank/DDBJ databases">
        <authorList>
            <person name="Rodriguez Cubillos JULIANA M."/>
            <person name="De Vega J."/>
        </authorList>
    </citation>
    <scope>NUCLEOTIDE SEQUENCE</scope>
</reference>
<protein>
    <submittedName>
        <fullName evidence="1">Uncharacterized protein</fullName>
    </submittedName>
</protein>